<dbReference type="AlphaFoldDB" id="A0A383DBD2"/>
<evidence type="ECO:0000313" key="2">
    <source>
        <dbReference type="EMBL" id="SVE41168.1"/>
    </source>
</evidence>
<proteinExistence type="predicted"/>
<dbReference type="EMBL" id="UINC01215475">
    <property type="protein sequence ID" value="SVE41168.1"/>
    <property type="molecule type" value="Genomic_DNA"/>
</dbReference>
<reference evidence="2" key="1">
    <citation type="submission" date="2018-05" db="EMBL/GenBank/DDBJ databases">
        <authorList>
            <person name="Lanie J.A."/>
            <person name="Ng W.-L."/>
            <person name="Kazmierczak K.M."/>
            <person name="Andrzejewski T.M."/>
            <person name="Davidsen T.M."/>
            <person name="Wayne K.J."/>
            <person name="Tettelin H."/>
            <person name="Glass J.I."/>
            <person name="Rusch D."/>
            <person name="Podicherti R."/>
            <person name="Tsui H.-C.T."/>
            <person name="Winkler M.E."/>
        </authorList>
    </citation>
    <scope>NUCLEOTIDE SEQUENCE</scope>
</reference>
<name>A0A383DBD2_9ZZZZ</name>
<sequence>MQPVKPSEIPGPDDSHDRTNGHSHAQNVVNDPGTAATPALTIEDLSVRYNGHPALEDVTFRVSNG</sequence>
<feature type="non-terminal residue" evidence="2">
    <location>
        <position position="65"/>
    </location>
</feature>
<organism evidence="2">
    <name type="scientific">marine metagenome</name>
    <dbReference type="NCBI Taxonomy" id="408172"/>
    <lineage>
        <taxon>unclassified sequences</taxon>
        <taxon>metagenomes</taxon>
        <taxon>ecological metagenomes</taxon>
    </lineage>
</organism>
<evidence type="ECO:0000256" key="1">
    <source>
        <dbReference type="SAM" id="MobiDB-lite"/>
    </source>
</evidence>
<accession>A0A383DBD2</accession>
<feature type="region of interest" description="Disordered" evidence="1">
    <location>
        <begin position="1"/>
        <end position="37"/>
    </location>
</feature>
<gene>
    <name evidence="2" type="ORF">METZ01_LOCUS494022</name>
</gene>
<protein>
    <submittedName>
        <fullName evidence="2">Uncharacterized protein</fullName>
    </submittedName>
</protein>